<feature type="chain" id="PRO_5024912451" description="ZP-N domain-containing protein" evidence="5">
    <location>
        <begin position="24"/>
        <end position="187"/>
    </location>
</feature>
<keyword evidence="4 5" id="KW-0732">Signal</keyword>
<feature type="signal peptide" evidence="5">
    <location>
        <begin position="1"/>
        <end position="23"/>
    </location>
</feature>
<comment type="similarity">
    <text evidence="2">Belongs to the PLAC1 family.</text>
</comment>
<organism evidence="7 8">
    <name type="scientific">Balaenoptera physalus</name>
    <name type="common">Fin whale</name>
    <name type="synonym">Balaena physalus</name>
    <dbReference type="NCBI Taxonomy" id="9770"/>
    <lineage>
        <taxon>Eukaryota</taxon>
        <taxon>Metazoa</taxon>
        <taxon>Chordata</taxon>
        <taxon>Craniata</taxon>
        <taxon>Vertebrata</taxon>
        <taxon>Euteleostomi</taxon>
        <taxon>Mammalia</taxon>
        <taxon>Eutheria</taxon>
        <taxon>Laurasiatheria</taxon>
        <taxon>Artiodactyla</taxon>
        <taxon>Whippomorpha</taxon>
        <taxon>Cetacea</taxon>
        <taxon>Mysticeti</taxon>
        <taxon>Balaenopteridae</taxon>
        <taxon>Balaenoptera</taxon>
    </lineage>
</organism>
<accession>A0A643BPS5</accession>
<dbReference type="OrthoDB" id="9829838at2759"/>
<feature type="domain" description="ZP-N" evidence="6">
    <location>
        <begin position="30"/>
        <end position="117"/>
    </location>
</feature>
<reference evidence="7 8" key="1">
    <citation type="journal article" date="2019" name="PLoS ONE">
        <title>Genomic analyses reveal an absence of contemporary introgressive admixture between fin whales and blue whales, despite known hybrids.</title>
        <authorList>
            <person name="Westbury M.V."/>
            <person name="Petersen B."/>
            <person name="Lorenzen E.D."/>
        </authorList>
    </citation>
    <scope>NUCLEOTIDE SEQUENCE [LARGE SCALE GENOMIC DNA]</scope>
    <source>
        <strain evidence="7">FinWhale-01</strain>
    </source>
</reference>
<keyword evidence="3" id="KW-0964">Secreted</keyword>
<evidence type="ECO:0000256" key="3">
    <source>
        <dbReference type="ARBA" id="ARBA00022525"/>
    </source>
</evidence>
<keyword evidence="8" id="KW-1185">Reference proteome</keyword>
<dbReference type="PANTHER" id="PTHR14380">
    <property type="entry name" value="PLACENTA-SPECIFIC PROTEIN 1"/>
    <property type="match status" value="1"/>
</dbReference>
<gene>
    <name evidence="7" type="ORF">E2I00_015045</name>
</gene>
<comment type="subcellular location">
    <subcellularLocation>
        <location evidence="1">Secreted</location>
    </subcellularLocation>
</comment>
<evidence type="ECO:0000313" key="8">
    <source>
        <dbReference type="Proteomes" id="UP000437017"/>
    </source>
</evidence>
<proteinExistence type="inferred from homology"/>
<evidence type="ECO:0000313" key="7">
    <source>
        <dbReference type="EMBL" id="KAB0389883.1"/>
    </source>
</evidence>
<evidence type="ECO:0000256" key="1">
    <source>
        <dbReference type="ARBA" id="ARBA00004613"/>
    </source>
</evidence>
<sequence>MEVSMALEILILLAALIWPCAENINVKISCSMDWLMVSVSPCAYSSNLYIFADELYLGSGCPVTRIQTYAYDFIYPVHDCGIRTKVVSEDTLLFQTEVYFNPRNIHCDHQKIPLECSAPRKSVWLTPVSTDNEIKLDPSPFIADFETTPEELGLLNSSQTDSILKEKLKLGNWAHEFCWKNNAFIQK</sequence>
<dbReference type="Gene3D" id="2.60.40.3210">
    <property type="entry name" value="Zona pellucida, ZP-N domain"/>
    <property type="match status" value="1"/>
</dbReference>
<dbReference type="GO" id="GO:0005576">
    <property type="term" value="C:extracellular region"/>
    <property type="evidence" value="ECO:0007669"/>
    <property type="project" value="UniProtKB-SubCell"/>
</dbReference>
<dbReference type="EMBL" id="SGJD01006326">
    <property type="protein sequence ID" value="KAB0389883.1"/>
    <property type="molecule type" value="Genomic_DNA"/>
</dbReference>
<protein>
    <recommendedName>
        <fullName evidence="6">ZP-N domain-containing protein</fullName>
    </recommendedName>
</protein>
<comment type="caution">
    <text evidence="7">The sequence shown here is derived from an EMBL/GenBank/DDBJ whole genome shotgun (WGS) entry which is preliminary data.</text>
</comment>
<evidence type="ECO:0000259" key="6">
    <source>
        <dbReference type="Pfam" id="PF23344"/>
    </source>
</evidence>
<dbReference type="Proteomes" id="UP000437017">
    <property type="component" value="Unassembled WGS sequence"/>
</dbReference>
<dbReference type="InterPro" id="IPR033222">
    <property type="entry name" value="PLAC1_fam"/>
</dbReference>
<dbReference type="AlphaFoldDB" id="A0A643BPS5"/>
<evidence type="ECO:0000256" key="2">
    <source>
        <dbReference type="ARBA" id="ARBA00010071"/>
    </source>
</evidence>
<dbReference type="Pfam" id="PF23344">
    <property type="entry name" value="ZP-N"/>
    <property type="match status" value="1"/>
</dbReference>
<name>A0A643BPS5_BALPH</name>
<dbReference type="InterPro" id="IPR055356">
    <property type="entry name" value="ZP-N"/>
</dbReference>
<evidence type="ECO:0000256" key="4">
    <source>
        <dbReference type="ARBA" id="ARBA00022729"/>
    </source>
</evidence>
<dbReference type="PANTHER" id="PTHR14380:SF7">
    <property type="entry name" value="OOCYTE-SECRETED PROTEIN 2"/>
    <property type="match status" value="1"/>
</dbReference>
<evidence type="ECO:0000256" key="5">
    <source>
        <dbReference type="SAM" id="SignalP"/>
    </source>
</evidence>